<dbReference type="RefSeq" id="WP_262853569.1">
    <property type="nucleotide sequence ID" value="NZ_JAOPKZ010000001.1"/>
</dbReference>
<evidence type="ECO:0000313" key="10">
    <source>
        <dbReference type="Proteomes" id="UP001209553"/>
    </source>
</evidence>
<keyword evidence="4 7" id="KW-0812">Transmembrane</keyword>
<dbReference type="Pfam" id="PF00893">
    <property type="entry name" value="Multi_Drug_Res"/>
    <property type="match status" value="1"/>
</dbReference>
<evidence type="ECO:0000256" key="8">
    <source>
        <dbReference type="SAM" id="Phobius"/>
    </source>
</evidence>
<accession>A0ABT2QMK5</accession>
<evidence type="ECO:0000256" key="7">
    <source>
        <dbReference type="RuleBase" id="RU003942"/>
    </source>
</evidence>
<feature type="transmembrane region" description="Helical" evidence="8">
    <location>
        <begin position="6"/>
        <end position="24"/>
    </location>
</feature>
<feature type="transmembrane region" description="Helical" evidence="8">
    <location>
        <begin position="31"/>
        <end position="51"/>
    </location>
</feature>
<feature type="transmembrane region" description="Helical" evidence="8">
    <location>
        <begin position="57"/>
        <end position="78"/>
    </location>
</feature>
<evidence type="ECO:0000256" key="6">
    <source>
        <dbReference type="ARBA" id="ARBA00023136"/>
    </source>
</evidence>
<evidence type="ECO:0000256" key="5">
    <source>
        <dbReference type="ARBA" id="ARBA00022989"/>
    </source>
</evidence>
<keyword evidence="6 8" id="KW-0472">Membrane</keyword>
<protein>
    <submittedName>
        <fullName evidence="9">Multidrug efflux SMR transporter</fullName>
    </submittedName>
</protein>
<evidence type="ECO:0000256" key="2">
    <source>
        <dbReference type="ARBA" id="ARBA00022448"/>
    </source>
</evidence>
<evidence type="ECO:0000256" key="3">
    <source>
        <dbReference type="ARBA" id="ARBA00022475"/>
    </source>
</evidence>
<organism evidence="9 10">
    <name type="scientific">Staphylococcus marylandisciuri</name>
    <dbReference type="NCBI Taxonomy" id="2981529"/>
    <lineage>
        <taxon>Bacteria</taxon>
        <taxon>Bacillati</taxon>
        <taxon>Bacillota</taxon>
        <taxon>Bacilli</taxon>
        <taxon>Bacillales</taxon>
        <taxon>Staphylococcaceae</taxon>
        <taxon>Staphylococcus</taxon>
    </lineage>
</organism>
<dbReference type="PANTHER" id="PTHR30561:SF0">
    <property type="entry name" value="GUANIDINIUM EXPORTER"/>
    <property type="match status" value="1"/>
</dbReference>
<dbReference type="Proteomes" id="UP001209553">
    <property type="component" value="Unassembled WGS sequence"/>
</dbReference>
<sequence length="104" mass="11419">MAWLYLFIAGLFEIIGVIILNEINRTGKKSLIIILGIAFICSFTILKLAMYDIPMGTAYAIWTAIGTSGGALIGMLVYNESKSFKRIFFIILILISVIGLKVLG</sequence>
<comment type="similarity">
    <text evidence="7">Belongs to the drug/metabolite transporter (DMT) superfamily. Small multidrug resistance (SMR) (TC 2.A.7.1) family.</text>
</comment>
<keyword evidence="3" id="KW-1003">Cell membrane</keyword>
<comment type="caution">
    <text evidence="9">The sequence shown here is derived from an EMBL/GenBank/DDBJ whole genome shotgun (WGS) entry which is preliminary data.</text>
</comment>
<proteinExistence type="inferred from homology"/>
<feature type="transmembrane region" description="Helical" evidence="8">
    <location>
        <begin position="87"/>
        <end position="103"/>
    </location>
</feature>
<dbReference type="PANTHER" id="PTHR30561">
    <property type="entry name" value="SMR FAMILY PROTON-DEPENDENT DRUG EFFLUX TRANSPORTER SUGE"/>
    <property type="match status" value="1"/>
</dbReference>
<reference evidence="9 10" key="1">
    <citation type="journal article" date="2023" name="Int. J. Syst. Evol. Microbiol.">
        <title>Streptococcus sciuri sp. nov., Staphylococcus marylandisciuri sp. nov. and Staphylococcus americanisciuri sp. nov., isolated from faeces of eastern grey squirrel (Sciurus carolinensis).</title>
        <authorList>
            <person name="Volokhov D.V."/>
            <person name="Zagorodnyaya T.A."/>
            <person name="Furtak V.A."/>
            <person name="Nattanmai G."/>
            <person name="Randall L."/>
            <person name="Jose S."/>
            <person name="Gao Y."/>
            <person name="Eisenberg T."/>
            <person name="Delmonte P."/>
            <person name="Blom J."/>
            <person name="Mitchell K.K."/>
        </authorList>
    </citation>
    <scope>NUCLEOTIDE SEQUENCE [LARGE SCALE GENOMIC DNA]</scope>
    <source>
        <strain evidence="9 10">SQ8-PEA</strain>
    </source>
</reference>
<keyword evidence="2" id="KW-0813">Transport</keyword>
<evidence type="ECO:0000256" key="4">
    <source>
        <dbReference type="ARBA" id="ARBA00022692"/>
    </source>
</evidence>
<dbReference type="InterPro" id="IPR000390">
    <property type="entry name" value="Small_drug/metabolite_transptr"/>
</dbReference>
<dbReference type="EMBL" id="JAOPKZ010000001">
    <property type="protein sequence ID" value="MCU5745207.1"/>
    <property type="molecule type" value="Genomic_DNA"/>
</dbReference>
<dbReference type="InterPro" id="IPR045324">
    <property type="entry name" value="Small_multidrug_res"/>
</dbReference>
<keyword evidence="5 8" id="KW-1133">Transmembrane helix</keyword>
<comment type="subcellular location">
    <subcellularLocation>
        <location evidence="1 7">Cell membrane</location>
        <topology evidence="1 7">Multi-pass membrane protein</topology>
    </subcellularLocation>
</comment>
<dbReference type="Gene3D" id="1.10.3730.20">
    <property type="match status" value="1"/>
</dbReference>
<gene>
    <name evidence="9" type="ORF">N9R04_00540</name>
</gene>
<name>A0ABT2QMK5_9STAP</name>
<evidence type="ECO:0000313" key="9">
    <source>
        <dbReference type="EMBL" id="MCU5745207.1"/>
    </source>
</evidence>
<dbReference type="InterPro" id="IPR037185">
    <property type="entry name" value="EmrE-like"/>
</dbReference>
<evidence type="ECO:0000256" key="1">
    <source>
        <dbReference type="ARBA" id="ARBA00004651"/>
    </source>
</evidence>
<dbReference type="SUPFAM" id="SSF103481">
    <property type="entry name" value="Multidrug resistance efflux transporter EmrE"/>
    <property type="match status" value="1"/>
</dbReference>
<keyword evidence="10" id="KW-1185">Reference proteome</keyword>